<dbReference type="AlphaFoldDB" id="A0A0M7GMH4"/>
<accession>A0A0M7GMH4</accession>
<dbReference type="Proteomes" id="UP000255106">
    <property type="component" value="Unassembled WGS sequence"/>
</dbReference>
<reference evidence="1 2" key="1">
    <citation type="submission" date="2018-06" db="EMBL/GenBank/DDBJ databases">
        <authorList>
            <consortium name="Pathogen Informatics"/>
            <person name="Doyle S."/>
        </authorList>
    </citation>
    <scope>NUCLEOTIDE SEQUENCE [LARGE SCALE GENOMIC DNA]</scope>
    <source>
        <strain evidence="1 2">NCTC10005</strain>
    </source>
</reference>
<evidence type="ECO:0008006" key="3">
    <source>
        <dbReference type="Google" id="ProtNLM"/>
    </source>
</evidence>
<name>A0A0M7GMH4_ENTCL</name>
<gene>
    <name evidence="1" type="ORF">NCTC10005_03162</name>
</gene>
<sequence length="80" mass="9432">MTREYVKKIHYPCETAAIFQDVLFVMRVNHYSELLNQADRAAEFYLSHFPFCTLENVREGVLYSFGGLYLNDYELIREAA</sequence>
<protein>
    <recommendedName>
        <fullName evidence="3">DUF4197 domain-containing protein</fullName>
    </recommendedName>
</protein>
<evidence type="ECO:0000313" key="1">
    <source>
        <dbReference type="EMBL" id="STQ10416.1"/>
    </source>
</evidence>
<dbReference type="RefSeq" id="WP_044158000.1">
    <property type="nucleotide sequence ID" value="NZ_CP056776.1"/>
</dbReference>
<proteinExistence type="predicted"/>
<dbReference type="EMBL" id="UGJB01000004">
    <property type="protein sequence ID" value="STQ10416.1"/>
    <property type="molecule type" value="Genomic_DNA"/>
</dbReference>
<evidence type="ECO:0000313" key="2">
    <source>
        <dbReference type="Proteomes" id="UP000255106"/>
    </source>
</evidence>
<organism evidence="1 2">
    <name type="scientific">Enterobacter cloacae</name>
    <dbReference type="NCBI Taxonomy" id="550"/>
    <lineage>
        <taxon>Bacteria</taxon>
        <taxon>Pseudomonadati</taxon>
        <taxon>Pseudomonadota</taxon>
        <taxon>Gammaproteobacteria</taxon>
        <taxon>Enterobacterales</taxon>
        <taxon>Enterobacteriaceae</taxon>
        <taxon>Enterobacter</taxon>
        <taxon>Enterobacter cloacae complex</taxon>
    </lineage>
</organism>